<protein>
    <submittedName>
        <fullName evidence="1">Uncharacterized protein</fullName>
    </submittedName>
</protein>
<evidence type="ECO:0000313" key="1">
    <source>
        <dbReference type="EMBL" id="QJA91940.1"/>
    </source>
</evidence>
<name>A0A6M3LB36_9ZZZZ</name>
<reference evidence="1" key="1">
    <citation type="submission" date="2020-03" db="EMBL/GenBank/DDBJ databases">
        <title>The deep terrestrial virosphere.</title>
        <authorList>
            <person name="Holmfeldt K."/>
            <person name="Nilsson E."/>
            <person name="Simone D."/>
            <person name="Lopez-Fernandez M."/>
            <person name="Wu X."/>
            <person name="de Brujin I."/>
            <person name="Lundin D."/>
            <person name="Andersson A."/>
            <person name="Bertilsson S."/>
            <person name="Dopson M."/>
        </authorList>
    </citation>
    <scope>NUCLEOTIDE SEQUENCE</scope>
    <source>
        <strain evidence="1">MM415B03227</strain>
    </source>
</reference>
<organism evidence="1">
    <name type="scientific">viral metagenome</name>
    <dbReference type="NCBI Taxonomy" id="1070528"/>
    <lineage>
        <taxon>unclassified sequences</taxon>
        <taxon>metagenomes</taxon>
        <taxon>organismal metagenomes</taxon>
    </lineage>
</organism>
<proteinExistence type="predicted"/>
<dbReference type="AlphaFoldDB" id="A0A6M3LB36"/>
<accession>A0A6M3LB36</accession>
<sequence>MAKAKLGSGARFKALKKKVGSPALAAWIGRKKYGKKKFASLSKKGKK</sequence>
<gene>
    <name evidence="1" type="ORF">MM415B03227_0008</name>
</gene>
<dbReference type="EMBL" id="MT143025">
    <property type="protein sequence ID" value="QJA91940.1"/>
    <property type="molecule type" value="Genomic_DNA"/>
</dbReference>